<proteinExistence type="predicted"/>
<dbReference type="AlphaFoldDB" id="A0A8H6XYG0"/>
<accession>A0A8H6XYG0</accession>
<dbReference type="OrthoDB" id="5388012at2759"/>
<gene>
    <name evidence="1" type="ORF">MVEN_01290400</name>
</gene>
<reference evidence="1" key="1">
    <citation type="submission" date="2020-05" db="EMBL/GenBank/DDBJ databases">
        <title>Mycena genomes resolve the evolution of fungal bioluminescence.</title>
        <authorList>
            <person name="Tsai I.J."/>
        </authorList>
    </citation>
    <scope>NUCLEOTIDE SEQUENCE</scope>
    <source>
        <strain evidence="1">CCC161011</strain>
    </source>
</reference>
<organism evidence="1 2">
    <name type="scientific">Mycena venus</name>
    <dbReference type="NCBI Taxonomy" id="2733690"/>
    <lineage>
        <taxon>Eukaryota</taxon>
        <taxon>Fungi</taxon>
        <taxon>Dikarya</taxon>
        <taxon>Basidiomycota</taxon>
        <taxon>Agaricomycotina</taxon>
        <taxon>Agaricomycetes</taxon>
        <taxon>Agaricomycetidae</taxon>
        <taxon>Agaricales</taxon>
        <taxon>Marasmiineae</taxon>
        <taxon>Mycenaceae</taxon>
        <taxon>Mycena</taxon>
    </lineage>
</organism>
<dbReference type="Proteomes" id="UP000620124">
    <property type="component" value="Unassembled WGS sequence"/>
</dbReference>
<evidence type="ECO:0000313" key="1">
    <source>
        <dbReference type="EMBL" id="KAF7349898.1"/>
    </source>
</evidence>
<evidence type="ECO:0000313" key="2">
    <source>
        <dbReference type="Proteomes" id="UP000620124"/>
    </source>
</evidence>
<protein>
    <submittedName>
        <fullName evidence="1">Pc21g10480 protein</fullName>
    </submittedName>
</protein>
<comment type="caution">
    <text evidence="1">The sequence shown here is derived from an EMBL/GenBank/DDBJ whole genome shotgun (WGS) entry which is preliminary data.</text>
</comment>
<dbReference type="EMBL" id="JACAZI010000010">
    <property type="protein sequence ID" value="KAF7349898.1"/>
    <property type="molecule type" value="Genomic_DNA"/>
</dbReference>
<name>A0A8H6XYG0_9AGAR</name>
<keyword evidence="2" id="KW-1185">Reference proteome</keyword>
<sequence>MPIYTLNTRKRKNGFQEESFVKALTALHAETFHSDPAAVRVEFVIGPMEATRYRYGGYGVKPGTPGSGTDKATAHLVAQVVWNGSGEEWQEYCRKIVQLWGPDLRTIVLQRVEWEFEVVVEGRQGLVIGI</sequence>